<keyword evidence="8" id="KW-0418">Kinase</keyword>
<dbReference type="GO" id="GO:0005634">
    <property type="term" value="C:nucleus"/>
    <property type="evidence" value="ECO:0007669"/>
    <property type="project" value="TreeGrafter"/>
</dbReference>
<feature type="region of interest" description="Disordered" evidence="21">
    <location>
        <begin position="59"/>
        <end position="79"/>
    </location>
</feature>
<dbReference type="EC" id="2.7.11.1" evidence="2"/>
<keyword evidence="13" id="KW-0131">Cell cycle</keyword>
<dbReference type="PROSITE" id="PS50011">
    <property type="entry name" value="PROTEIN_KINASE_DOM"/>
    <property type="match status" value="1"/>
</dbReference>
<evidence type="ECO:0000256" key="9">
    <source>
        <dbReference type="ARBA" id="ARBA00022840"/>
    </source>
</evidence>
<keyword evidence="12" id="KW-0472">Membrane</keyword>
<sequence>MAETFKSPRPLPVLINDSTFSHKKAKKRSLLEDCLPPRPPVKSAPPISRIFKHSRKHSEGAHAVSFSDNGSKLKSPELTSPHYNSKSKELYFKQCFEVICKLGTGSFGEVYKVRSKEDGYLYAIKKSRERFRGDVDRRYKLEEVNKHELLRRHPNCVQFVKAWEERQHLYIQTELCNMSLKNYLESVESIPENEIWTILVDLTLGLKHLHDNNLVHMDIKPANVFIGIDKLYKIGDFGLVLEISKVEITDAQEGDPMYLAPELMQGSFTKAADIFSLGITMLEASCDLELPRGGDTWHQLRNGQLPEVFIEGVAKKKVVTLLQLDGLWSSAEESSPSHDVSIHSDSSSLFSLEDSHNVSHDSLHTPDRSSSGSGVFDDSFADPIARPPWHKNGYCTSPTVMNGRIPTPTSHSKVYRQSLSPAINPINGRSLKMLQHERSLMALHESD</sequence>
<feature type="compositionally biased region" description="Polar residues" evidence="21">
    <location>
        <begin position="66"/>
        <end position="79"/>
    </location>
</feature>
<feature type="compositionally biased region" description="Basic and acidic residues" evidence="21">
    <location>
        <begin position="357"/>
        <end position="367"/>
    </location>
</feature>
<dbReference type="PROSITE" id="PS00107">
    <property type="entry name" value="PROTEIN_KINASE_ATP"/>
    <property type="match status" value="1"/>
</dbReference>
<dbReference type="PROSITE" id="PS00108">
    <property type="entry name" value="PROTEIN_KINASE_ST"/>
    <property type="match status" value="1"/>
</dbReference>
<dbReference type="GeneID" id="110247937"/>
<dbReference type="InterPro" id="IPR000719">
    <property type="entry name" value="Prot_kinase_dom"/>
</dbReference>
<dbReference type="InterPro" id="IPR011009">
    <property type="entry name" value="Kinase-like_dom_sf"/>
</dbReference>
<evidence type="ECO:0000256" key="18">
    <source>
        <dbReference type="ARBA" id="ARBA00084081"/>
    </source>
</evidence>
<keyword evidence="11" id="KW-0333">Golgi apparatus</keyword>
<dbReference type="InterPro" id="IPR008271">
    <property type="entry name" value="Ser/Thr_kinase_AS"/>
</dbReference>
<evidence type="ECO:0000256" key="5">
    <source>
        <dbReference type="ARBA" id="ARBA00022679"/>
    </source>
</evidence>
<organism evidence="23 24">
    <name type="scientific">Exaiptasia diaphana</name>
    <name type="common">Tropical sea anemone</name>
    <name type="synonym">Aiptasia pulchella</name>
    <dbReference type="NCBI Taxonomy" id="2652724"/>
    <lineage>
        <taxon>Eukaryota</taxon>
        <taxon>Metazoa</taxon>
        <taxon>Cnidaria</taxon>
        <taxon>Anthozoa</taxon>
        <taxon>Hexacorallia</taxon>
        <taxon>Actiniaria</taxon>
        <taxon>Aiptasiidae</taxon>
        <taxon>Exaiptasia</taxon>
    </lineage>
</organism>
<dbReference type="EnsemblMetazoa" id="XM_021054430.2">
    <property type="protein sequence ID" value="XP_020910089.2"/>
    <property type="gene ID" value="LOC110247937"/>
</dbReference>
<accession>A0A913XUN8</accession>
<dbReference type="PANTHER" id="PTHR11042">
    <property type="entry name" value="EUKARYOTIC TRANSLATION INITIATION FACTOR 2-ALPHA KINASE EIF2-ALPHA KINASE -RELATED"/>
    <property type="match status" value="1"/>
</dbReference>
<dbReference type="SMART" id="SM00220">
    <property type="entry name" value="S_TKc"/>
    <property type="match status" value="1"/>
</dbReference>
<dbReference type="GO" id="GO:0000139">
    <property type="term" value="C:Golgi membrane"/>
    <property type="evidence" value="ECO:0007669"/>
    <property type="project" value="UniProtKB-SubCell"/>
</dbReference>
<evidence type="ECO:0000259" key="22">
    <source>
        <dbReference type="PROSITE" id="PS50011"/>
    </source>
</evidence>
<dbReference type="Gene3D" id="3.30.200.20">
    <property type="entry name" value="Phosphorylase Kinase, domain 1"/>
    <property type="match status" value="1"/>
</dbReference>
<evidence type="ECO:0000256" key="7">
    <source>
        <dbReference type="ARBA" id="ARBA00022741"/>
    </source>
</evidence>
<dbReference type="Pfam" id="PF00069">
    <property type="entry name" value="Pkinase"/>
    <property type="match status" value="1"/>
</dbReference>
<keyword evidence="6" id="KW-0479">Metal-binding</keyword>
<evidence type="ECO:0000256" key="2">
    <source>
        <dbReference type="ARBA" id="ARBA00012513"/>
    </source>
</evidence>
<dbReference type="Proteomes" id="UP000887567">
    <property type="component" value="Unplaced"/>
</dbReference>
<evidence type="ECO:0000256" key="16">
    <source>
        <dbReference type="ARBA" id="ARBA00048679"/>
    </source>
</evidence>
<evidence type="ECO:0000256" key="14">
    <source>
        <dbReference type="ARBA" id="ARBA00037982"/>
    </source>
</evidence>
<evidence type="ECO:0000256" key="8">
    <source>
        <dbReference type="ARBA" id="ARBA00022777"/>
    </source>
</evidence>
<keyword evidence="4" id="KW-0597">Phosphoprotein</keyword>
<protein>
    <recommendedName>
        <fullName evidence="17">Membrane-associated tyrosine- and threonine-specific cdc2-inhibitory kinase</fullName>
        <ecNumber evidence="2">2.7.11.1</ecNumber>
    </recommendedName>
    <alternativeName>
        <fullName evidence="18">Myt1 kinase</fullName>
    </alternativeName>
</protein>
<dbReference type="GO" id="GO:0004674">
    <property type="term" value="F:protein serine/threonine kinase activity"/>
    <property type="evidence" value="ECO:0007669"/>
    <property type="project" value="UniProtKB-KW"/>
</dbReference>
<evidence type="ECO:0000256" key="12">
    <source>
        <dbReference type="ARBA" id="ARBA00023136"/>
    </source>
</evidence>
<evidence type="ECO:0000256" key="13">
    <source>
        <dbReference type="ARBA" id="ARBA00023306"/>
    </source>
</evidence>
<evidence type="ECO:0000256" key="11">
    <source>
        <dbReference type="ARBA" id="ARBA00023034"/>
    </source>
</evidence>
<evidence type="ECO:0000256" key="10">
    <source>
        <dbReference type="ARBA" id="ARBA00022842"/>
    </source>
</evidence>
<dbReference type="SUPFAM" id="SSF56112">
    <property type="entry name" value="Protein kinase-like (PK-like)"/>
    <property type="match status" value="1"/>
</dbReference>
<evidence type="ECO:0000256" key="21">
    <source>
        <dbReference type="SAM" id="MobiDB-lite"/>
    </source>
</evidence>
<dbReference type="Gene3D" id="1.10.510.10">
    <property type="entry name" value="Transferase(Phosphotransferase) domain 1"/>
    <property type="match status" value="1"/>
</dbReference>
<evidence type="ECO:0000313" key="24">
    <source>
        <dbReference type="Proteomes" id="UP000887567"/>
    </source>
</evidence>
<dbReference type="FunFam" id="3.30.200.20:FF:000280">
    <property type="entry name" value="membrane-associated tyrosine- and threonine-specific cdc2-inhibitory kinase"/>
    <property type="match status" value="1"/>
</dbReference>
<feature type="domain" description="Protein kinase" evidence="22">
    <location>
        <begin position="96"/>
        <end position="400"/>
    </location>
</feature>
<keyword evidence="9 19" id="KW-0067">ATP-binding</keyword>
<evidence type="ECO:0000256" key="20">
    <source>
        <dbReference type="RuleBase" id="RU000304"/>
    </source>
</evidence>
<dbReference type="InterPro" id="IPR050339">
    <property type="entry name" value="CC_SR_Kinase"/>
</dbReference>
<dbReference type="KEGG" id="epa:110247937"/>
<feature type="binding site" evidence="19">
    <location>
        <position position="126"/>
    </location>
    <ligand>
        <name>ATP</name>
        <dbReference type="ChEBI" id="CHEBI:30616"/>
    </ligand>
</feature>
<name>A0A913XUN8_EXADI</name>
<dbReference type="InterPro" id="IPR017441">
    <property type="entry name" value="Protein_kinase_ATP_BS"/>
</dbReference>
<keyword evidence="10" id="KW-0460">Magnesium</keyword>
<keyword evidence="3 20" id="KW-0723">Serine/threonine-protein kinase</keyword>
<evidence type="ECO:0000256" key="6">
    <source>
        <dbReference type="ARBA" id="ARBA00022723"/>
    </source>
</evidence>
<comment type="similarity">
    <text evidence="14">Belongs to the protein kinase superfamily. Ser/Thr protein kinase family. GCN2 subfamily.</text>
</comment>
<evidence type="ECO:0000256" key="3">
    <source>
        <dbReference type="ARBA" id="ARBA00022527"/>
    </source>
</evidence>
<dbReference type="RefSeq" id="XP_020910089.2">
    <property type="nucleotide sequence ID" value="XM_021054430.2"/>
</dbReference>
<dbReference type="GO" id="GO:0051321">
    <property type="term" value="P:meiotic cell cycle"/>
    <property type="evidence" value="ECO:0007669"/>
    <property type="project" value="TreeGrafter"/>
</dbReference>
<comment type="subcellular location">
    <subcellularLocation>
        <location evidence="1">Golgi apparatus membrane</location>
        <topology evidence="1">Peripheral membrane protein</topology>
    </subcellularLocation>
</comment>
<dbReference type="PANTHER" id="PTHR11042:SF183">
    <property type="entry name" value="MEMBRANE-ASSOCIATED TYROSINE- AND THREONINE-SPECIFIC CDC2-INHIBITORY KINASE"/>
    <property type="match status" value="1"/>
</dbReference>
<evidence type="ECO:0000313" key="23">
    <source>
        <dbReference type="EnsemblMetazoa" id="XP_020910089.2"/>
    </source>
</evidence>
<dbReference type="OMA" id="TWHQLRN"/>
<reference evidence="23" key="1">
    <citation type="submission" date="2022-11" db="UniProtKB">
        <authorList>
            <consortium name="EnsemblMetazoa"/>
        </authorList>
    </citation>
    <scope>IDENTIFICATION</scope>
</reference>
<evidence type="ECO:0000256" key="17">
    <source>
        <dbReference type="ARBA" id="ARBA00074601"/>
    </source>
</evidence>
<evidence type="ECO:0000256" key="1">
    <source>
        <dbReference type="ARBA" id="ARBA00004395"/>
    </source>
</evidence>
<feature type="region of interest" description="Disordered" evidence="21">
    <location>
        <begin position="357"/>
        <end position="377"/>
    </location>
</feature>
<keyword evidence="5" id="KW-0808">Transferase</keyword>
<dbReference type="OrthoDB" id="5337378at2759"/>
<keyword evidence="7 19" id="KW-0547">Nucleotide-binding</keyword>
<dbReference type="AlphaFoldDB" id="A0A913XUN8"/>
<dbReference type="GO" id="GO:0005524">
    <property type="term" value="F:ATP binding"/>
    <property type="evidence" value="ECO:0007669"/>
    <property type="project" value="UniProtKB-UniRule"/>
</dbReference>
<keyword evidence="24" id="KW-1185">Reference proteome</keyword>
<comment type="catalytic activity">
    <reaction evidence="15">
        <text>L-threonyl-[protein] + ATP = O-phospho-L-threonyl-[protein] + ADP + H(+)</text>
        <dbReference type="Rhea" id="RHEA:46608"/>
        <dbReference type="Rhea" id="RHEA-COMP:11060"/>
        <dbReference type="Rhea" id="RHEA-COMP:11605"/>
        <dbReference type="ChEBI" id="CHEBI:15378"/>
        <dbReference type="ChEBI" id="CHEBI:30013"/>
        <dbReference type="ChEBI" id="CHEBI:30616"/>
        <dbReference type="ChEBI" id="CHEBI:61977"/>
        <dbReference type="ChEBI" id="CHEBI:456216"/>
        <dbReference type="EC" id="2.7.11.1"/>
    </reaction>
</comment>
<comment type="catalytic activity">
    <reaction evidence="16">
        <text>L-seryl-[protein] + ATP = O-phospho-L-seryl-[protein] + ADP + H(+)</text>
        <dbReference type="Rhea" id="RHEA:17989"/>
        <dbReference type="Rhea" id="RHEA-COMP:9863"/>
        <dbReference type="Rhea" id="RHEA-COMP:11604"/>
        <dbReference type="ChEBI" id="CHEBI:15378"/>
        <dbReference type="ChEBI" id="CHEBI:29999"/>
        <dbReference type="ChEBI" id="CHEBI:30616"/>
        <dbReference type="ChEBI" id="CHEBI:83421"/>
        <dbReference type="ChEBI" id="CHEBI:456216"/>
        <dbReference type="EC" id="2.7.11.1"/>
    </reaction>
</comment>
<dbReference type="FunFam" id="1.10.510.10:FF:000315">
    <property type="entry name" value="membrane-associated tyrosine- and threonine-specific cdc2-inhibitory kinase"/>
    <property type="match status" value="1"/>
</dbReference>
<proteinExistence type="inferred from homology"/>
<evidence type="ECO:0000256" key="4">
    <source>
        <dbReference type="ARBA" id="ARBA00022553"/>
    </source>
</evidence>
<evidence type="ECO:0000256" key="15">
    <source>
        <dbReference type="ARBA" id="ARBA00047899"/>
    </source>
</evidence>
<dbReference type="GO" id="GO:0110031">
    <property type="term" value="P:negative regulation of G2/MI transition of meiotic cell cycle"/>
    <property type="evidence" value="ECO:0007669"/>
    <property type="project" value="TreeGrafter"/>
</dbReference>
<evidence type="ECO:0000256" key="19">
    <source>
        <dbReference type="PROSITE-ProRule" id="PRU10141"/>
    </source>
</evidence>
<dbReference type="GO" id="GO:0046872">
    <property type="term" value="F:metal ion binding"/>
    <property type="evidence" value="ECO:0007669"/>
    <property type="project" value="UniProtKB-KW"/>
</dbReference>